<feature type="region of interest" description="Disordered" evidence="1">
    <location>
        <begin position="278"/>
        <end position="320"/>
    </location>
</feature>
<proteinExistence type="predicted"/>
<feature type="compositionally biased region" description="Low complexity" evidence="1">
    <location>
        <begin position="93"/>
        <end position="106"/>
    </location>
</feature>
<feature type="region of interest" description="Disordered" evidence="1">
    <location>
        <begin position="181"/>
        <end position="260"/>
    </location>
</feature>
<feature type="region of interest" description="Disordered" evidence="1">
    <location>
        <begin position="1"/>
        <end position="74"/>
    </location>
</feature>
<feature type="region of interest" description="Disordered" evidence="1">
    <location>
        <begin position="86"/>
        <end position="168"/>
    </location>
</feature>
<feature type="compositionally biased region" description="Basic and acidic residues" evidence="1">
    <location>
        <begin position="195"/>
        <end position="222"/>
    </location>
</feature>
<feature type="compositionally biased region" description="Polar residues" evidence="1">
    <location>
        <begin position="20"/>
        <end position="36"/>
    </location>
</feature>
<evidence type="ECO:0000256" key="1">
    <source>
        <dbReference type="SAM" id="MobiDB-lite"/>
    </source>
</evidence>
<dbReference type="AlphaFoldDB" id="A0A0X3PG32"/>
<reference evidence="2" key="1">
    <citation type="submission" date="2016-01" db="EMBL/GenBank/DDBJ databases">
        <title>Reference transcriptome for the parasite Schistocephalus solidus: insights into the molecular evolution of parasitism.</title>
        <authorList>
            <person name="Hebert F.O."/>
            <person name="Grambauer S."/>
            <person name="Barber I."/>
            <person name="Landry C.R."/>
            <person name="Aubin-Horth N."/>
        </authorList>
    </citation>
    <scope>NUCLEOTIDE SEQUENCE</scope>
</reference>
<gene>
    <name evidence="2" type="ORF">TR149310</name>
</gene>
<organism evidence="2">
    <name type="scientific">Schistocephalus solidus</name>
    <name type="common">Tapeworm</name>
    <dbReference type="NCBI Taxonomy" id="70667"/>
    <lineage>
        <taxon>Eukaryota</taxon>
        <taxon>Metazoa</taxon>
        <taxon>Spiralia</taxon>
        <taxon>Lophotrochozoa</taxon>
        <taxon>Platyhelminthes</taxon>
        <taxon>Cestoda</taxon>
        <taxon>Eucestoda</taxon>
        <taxon>Diphyllobothriidea</taxon>
        <taxon>Diphyllobothriidae</taxon>
        <taxon>Schistocephalus</taxon>
    </lineage>
</organism>
<dbReference type="EMBL" id="GEEE01012324">
    <property type="protein sequence ID" value="JAP50901.1"/>
    <property type="molecule type" value="Transcribed_RNA"/>
</dbReference>
<name>A0A0X3PG32_SCHSO</name>
<feature type="non-terminal residue" evidence="2">
    <location>
        <position position="338"/>
    </location>
</feature>
<evidence type="ECO:0000313" key="2">
    <source>
        <dbReference type="EMBL" id="JAP50901.1"/>
    </source>
</evidence>
<feature type="compositionally biased region" description="Polar residues" evidence="1">
    <location>
        <begin position="240"/>
        <end position="252"/>
    </location>
</feature>
<accession>A0A0X3PG32</accession>
<feature type="compositionally biased region" description="Polar residues" evidence="1">
    <location>
        <begin position="298"/>
        <end position="320"/>
    </location>
</feature>
<protein>
    <submittedName>
        <fullName evidence="2">Uncharacterized protein</fullName>
    </submittedName>
</protein>
<sequence length="338" mass="37077">MSRIRHPSLEQTPAPFLPRSSITRTNPPSDTTSPGDQTPVHLYQRQRRPSGLADEEPNHYSASRRFAASSGTEKRLSVVFSGMDLDASDRKGSLPPTTTTTSGRLLSPPPPGWMTRERMGSQELRVTDGRTRRHSHHTQIQERRESSQQPARSVGPSPSKLLPPARKDASVRCRYSSVLGNSATVTGDPQSLRRLFPEMDHKVKPLAPERRERRYSQCKDEQSSLTHGPLLLRSDEQENTGDNLSTRSTASKAPSPALDSKSGCIGRFVVLKAAVSNVNESASPRSESRRPSQEAENPQWSFTLDDNNSATASTDSPALSSATYWTVTSAHSARNSGP</sequence>
<feature type="compositionally biased region" description="Basic and acidic residues" evidence="1">
    <location>
        <begin position="115"/>
        <end position="130"/>
    </location>
</feature>